<dbReference type="GO" id="GO:0008999">
    <property type="term" value="F:protein-N-terminal-alanine acetyltransferase activity"/>
    <property type="evidence" value="ECO:0007669"/>
    <property type="project" value="TreeGrafter"/>
</dbReference>
<name>A0A7K0CQG8_9ACTN</name>
<dbReference type="InterPro" id="IPR051908">
    <property type="entry name" value="Ribosomal_N-acetyltransferase"/>
</dbReference>
<reference evidence="2 3" key="1">
    <citation type="submission" date="2019-10" db="EMBL/GenBank/DDBJ databases">
        <title>Streptomyces smaragdinus sp. nov. and Streptomyces fabii sp. nov., isolated from the gut of fungus growing-termite Macrotermes natalensis.</title>
        <authorList>
            <person name="Schwitalla J."/>
            <person name="Benndorf R."/>
            <person name="Martin K."/>
            <person name="De Beer W."/>
            <person name="Kaster A.-K."/>
            <person name="Vollmers J."/>
            <person name="Poulsen M."/>
            <person name="Beemelmanns C."/>
        </authorList>
    </citation>
    <scope>NUCLEOTIDE SEQUENCE [LARGE SCALE GENOMIC DNA]</scope>
    <source>
        <strain evidence="2 3">RB5</strain>
    </source>
</reference>
<dbReference type="InterPro" id="IPR000182">
    <property type="entry name" value="GNAT_dom"/>
</dbReference>
<dbReference type="SUPFAM" id="SSF55729">
    <property type="entry name" value="Acyl-CoA N-acyltransferases (Nat)"/>
    <property type="match status" value="1"/>
</dbReference>
<gene>
    <name evidence="2" type="ORF">SRB5_59200</name>
</gene>
<dbReference type="RefSeq" id="WP_153456535.1">
    <property type="nucleotide sequence ID" value="NZ_WEGJ01000038.1"/>
</dbReference>
<organism evidence="2 3">
    <name type="scientific">Streptomyces smaragdinus</name>
    <dbReference type="NCBI Taxonomy" id="2585196"/>
    <lineage>
        <taxon>Bacteria</taxon>
        <taxon>Bacillati</taxon>
        <taxon>Actinomycetota</taxon>
        <taxon>Actinomycetes</taxon>
        <taxon>Kitasatosporales</taxon>
        <taxon>Streptomycetaceae</taxon>
        <taxon>Streptomyces</taxon>
    </lineage>
</organism>
<proteinExistence type="predicted"/>
<evidence type="ECO:0000313" key="3">
    <source>
        <dbReference type="Proteomes" id="UP000466345"/>
    </source>
</evidence>
<comment type="caution">
    <text evidence="2">The sequence shown here is derived from an EMBL/GenBank/DDBJ whole genome shotgun (WGS) entry which is preliminary data.</text>
</comment>
<dbReference type="OrthoDB" id="9795188at2"/>
<evidence type="ECO:0000259" key="1">
    <source>
        <dbReference type="PROSITE" id="PS51186"/>
    </source>
</evidence>
<dbReference type="Pfam" id="PF13302">
    <property type="entry name" value="Acetyltransf_3"/>
    <property type="match status" value="1"/>
</dbReference>
<sequence>MEPITLTTDRLLLRPFTAADTEAVYVACQDPEIPRWTTVPQPYTREHAQIFVTEICAAGWRADTSYNLAVTRRDDGALVGAVGLVRLSLAEPVRTAELGYWTAKEQRGHGYTAEAGDALSTWALRTLGVERLEWLAEAGNEASRAVALRIGFTLEGTLRAQIPRGDTRRDAWIGSLLPSDRGMVAGRQYVPYGR</sequence>
<dbReference type="AlphaFoldDB" id="A0A7K0CQG8"/>
<feature type="domain" description="N-acetyltransferase" evidence="1">
    <location>
        <begin position="11"/>
        <end position="178"/>
    </location>
</feature>
<dbReference type="GO" id="GO:1990189">
    <property type="term" value="F:protein N-terminal-serine acetyltransferase activity"/>
    <property type="evidence" value="ECO:0007669"/>
    <property type="project" value="TreeGrafter"/>
</dbReference>
<dbReference type="GO" id="GO:0005737">
    <property type="term" value="C:cytoplasm"/>
    <property type="evidence" value="ECO:0007669"/>
    <property type="project" value="TreeGrafter"/>
</dbReference>
<dbReference type="PANTHER" id="PTHR43441:SF10">
    <property type="entry name" value="ACETYLTRANSFERASE"/>
    <property type="match status" value="1"/>
</dbReference>
<dbReference type="Proteomes" id="UP000466345">
    <property type="component" value="Unassembled WGS sequence"/>
</dbReference>
<keyword evidence="3" id="KW-1185">Reference proteome</keyword>
<evidence type="ECO:0000313" key="2">
    <source>
        <dbReference type="EMBL" id="MQY15730.1"/>
    </source>
</evidence>
<accession>A0A7K0CQG8</accession>
<dbReference type="Gene3D" id="3.40.630.30">
    <property type="match status" value="1"/>
</dbReference>
<protein>
    <recommendedName>
        <fullName evidence="1">N-acetyltransferase domain-containing protein</fullName>
    </recommendedName>
</protein>
<dbReference type="PANTHER" id="PTHR43441">
    <property type="entry name" value="RIBOSOMAL-PROTEIN-SERINE ACETYLTRANSFERASE"/>
    <property type="match status" value="1"/>
</dbReference>
<dbReference type="EMBL" id="WEGJ01000038">
    <property type="protein sequence ID" value="MQY15730.1"/>
    <property type="molecule type" value="Genomic_DNA"/>
</dbReference>
<dbReference type="PROSITE" id="PS51186">
    <property type="entry name" value="GNAT"/>
    <property type="match status" value="1"/>
</dbReference>
<dbReference type="InterPro" id="IPR016181">
    <property type="entry name" value="Acyl_CoA_acyltransferase"/>
</dbReference>